<comment type="caution">
    <text evidence="2">The sequence shown here is derived from an EMBL/GenBank/DDBJ whole genome shotgun (WGS) entry which is preliminary data.</text>
</comment>
<dbReference type="Pfam" id="PF24240">
    <property type="entry name" value="DUF7448"/>
    <property type="match status" value="1"/>
</dbReference>
<protein>
    <recommendedName>
        <fullName evidence="1">DUF7448 domain-containing protein</fullName>
    </recommendedName>
</protein>
<evidence type="ECO:0000259" key="1">
    <source>
        <dbReference type="Pfam" id="PF24240"/>
    </source>
</evidence>
<sequence length="261" mass="30340">MEKKEVGMRHGESYYYYLEGVEEVPVSELLGKTVTSLEVWGNMEELRFFCSDHTVYFMYHEQGCCESVQIEDICGELEYLLDSPILMAEEVAGESGMNEDSLTHYTWTFYKFATCKGYVTLRWLGTSNGYYGEEVSLIRVPPENLTKEGLIRETLLEYEPDGNRDTIRCRIDPEEYGRYHTEMDLPAWVEPYGLPVKIVVSIDAALMEGFQTLNPEERVRKYLENVYLPQAAGIVIEDGRLREELIKRLSECSWKTRIRQL</sequence>
<dbReference type="Proteomes" id="UP000004756">
    <property type="component" value="Unassembled WGS sequence"/>
</dbReference>
<name>C0CXX5_9FIRM</name>
<organism evidence="2 3">
    <name type="scientific">[Clostridium] asparagiforme DSM 15981</name>
    <dbReference type="NCBI Taxonomy" id="518636"/>
    <lineage>
        <taxon>Bacteria</taxon>
        <taxon>Bacillati</taxon>
        <taxon>Bacillota</taxon>
        <taxon>Clostridia</taxon>
        <taxon>Lachnospirales</taxon>
        <taxon>Lachnospiraceae</taxon>
        <taxon>Enterocloster</taxon>
    </lineage>
</organism>
<dbReference type="InterPro" id="IPR055871">
    <property type="entry name" value="DUF7448"/>
</dbReference>
<proteinExistence type="predicted"/>
<reference evidence="2 3" key="1">
    <citation type="submission" date="2009-02" db="EMBL/GenBank/DDBJ databases">
        <title>Draft genome sequence of Clostridium asparagiforme (DSM 15981).</title>
        <authorList>
            <person name="Sudarsanam P."/>
            <person name="Ley R."/>
            <person name="Guruge J."/>
            <person name="Turnbaugh P.J."/>
            <person name="Mahowald M."/>
            <person name="Liep D."/>
            <person name="Gordon J."/>
        </authorList>
    </citation>
    <scope>NUCLEOTIDE SEQUENCE [LARGE SCALE GENOMIC DNA]</scope>
    <source>
        <strain evidence="2 3">DSM 15981</strain>
    </source>
</reference>
<dbReference type="AlphaFoldDB" id="C0CXX5"/>
<gene>
    <name evidence="2" type="ORF">CLOSTASPAR_01850</name>
</gene>
<keyword evidence="3" id="KW-1185">Reference proteome</keyword>
<evidence type="ECO:0000313" key="3">
    <source>
        <dbReference type="Proteomes" id="UP000004756"/>
    </source>
</evidence>
<feature type="domain" description="DUF7448" evidence="1">
    <location>
        <begin position="28"/>
        <end position="136"/>
    </location>
</feature>
<dbReference type="EMBL" id="ACCJ01000098">
    <property type="protein sequence ID" value="EEG56068.1"/>
    <property type="molecule type" value="Genomic_DNA"/>
</dbReference>
<dbReference type="HOGENOM" id="CLU_1064359_0_0_9"/>
<evidence type="ECO:0000313" key="2">
    <source>
        <dbReference type="EMBL" id="EEG56068.1"/>
    </source>
</evidence>
<accession>C0CXX5</accession>